<dbReference type="PANTHER" id="PTHR13980:SF15">
    <property type="entry name" value="FACT COMPLEX SUBUNIT SPT16"/>
    <property type="match status" value="1"/>
</dbReference>
<evidence type="ECO:0000256" key="8">
    <source>
        <dbReference type="ARBA" id="ARBA00023204"/>
    </source>
</evidence>
<dbReference type="Pfam" id="PF08644">
    <property type="entry name" value="SPT16"/>
    <property type="match status" value="1"/>
</dbReference>
<dbReference type="PANTHER" id="PTHR13980">
    <property type="entry name" value="CDC68 RELATED"/>
    <property type="match status" value="1"/>
</dbReference>
<dbReference type="GO" id="GO:0006281">
    <property type="term" value="P:DNA repair"/>
    <property type="evidence" value="ECO:0007669"/>
    <property type="project" value="UniProtKB-UniRule"/>
</dbReference>
<reference evidence="16" key="1">
    <citation type="submission" date="2021-03" db="EMBL/GenBank/DDBJ databases">
        <authorList>
            <person name="Tagirdzhanova G."/>
        </authorList>
    </citation>
    <scope>NUCLEOTIDE SEQUENCE</scope>
</reference>
<protein>
    <recommendedName>
        <fullName evidence="10">FACT complex subunit</fullName>
    </recommendedName>
</protein>
<dbReference type="Pfam" id="PF21091">
    <property type="entry name" value="SPT16_C"/>
    <property type="match status" value="1"/>
</dbReference>
<dbReference type="InterPro" id="IPR033825">
    <property type="entry name" value="Spt16_M24"/>
</dbReference>
<dbReference type="GO" id="GO:0031491">
    <property type="term" value="F:nucleosome binding"/>
    <property type="evidence" value="ECO:0007669"/>
    <property type="project" value="TreeGrafter"/>
</dbReference>
<dbReference type="Pfam" id="PF00557">
    <property type="entry name" value="Peptidase_M24"/>
    <property type="match status" value="1"/>
</dbReference>
<dbReference type="GO" id="GO:0006260">
    <property type="term" value="P:DNA replication"/>
    <property type="evidence" value="ECO:0007669"/>
    <property type="project" value="UniProtKB-KW"/>
</dbReference>
<dbReference type="Gene3D" id="3.40.350.10">
    <property type="entry name" value="Creatinase/prolidase N-terminal domain"/>
    <property type="match status" value="1"/>
</dbReference>
<evidence type="ECO:0000256" key="9">
    <source>
        <dbReference type="ARBA" id="ARBA00023242"/>
    </source>
</evidence>
<keyword evidence="17" id="KW-1185">Reference proteome</keyword>
<feature type="domain" description="Histone chaperone RTT106/FACT complex subunit SPT16-like middle" evidence="15">
    <location>
        <begin position="827"/>
        <end position="917"/>
    </location>
</feature>
<comment type="subcellular location">
    <subcellularLocation>
        <location evidence="10">Nucleus</location>
    </subcellularLocation>
    <subcellularLocation>
        <location evidence="10">Chromosome</location>
    </subcellularLocation>
</comment>
<dbReference type="InterPro" id="IPR000994">
    <property type="entry name" value="Pept_M24"/>
</dbReference>
<dbReference type="SMART" id="SM01286">
    <property type="entry name" value="SPT16"/>
    <property type="match status" value="1"/>
</dbReference>
<name>A0A8H3IKE8_9LECA</name>
<dbReference type="FunFam" id="3.90.230.10:FF:000005">
    <property type="entry name" value="FACT complex subunit spt16"/>
    <property type="match status" value="1"/>
</dbReference>
<dbReference type="Proteomes" id="UP000664534">
    <property type="component" value="Unassembled WGS sequence"/>
</dbReference>
<dbReference type="OrthoDB" id="10251642at2759"/>
<dbReference type="InterPro" id="IPR040258">
    <property type="entry name" value="Spt16"/>
</dbReference>
<evidence type="ECO:0000256" key="2">
    <source>
        <dbReference type="ARBA" id="ARBA00022454"/>
    </source>
</evidence>
<evidence type="ECO:0000259" key="15">
    <source>
        <dbReference type="SMART" id="SM01287"/>
    </source>
</evidence>
<comment type="caution">
    <text evidence="16">The sequence shown here is derived from an EMBL/GenBank/DDBJ whole genome shotgun (WGS) entry which is preliminary data.</text>
</comment>
<dbReference type="AlphaFoldDB" id="A0A8H3IKE8"/>
<dbReference type="InterPro" id="IPR048969">
    <property type="entry name" value="FACT_SPT16_C"/>
</dbReference>
<dbReference type="InterPro" id="IPR056595">
    <property type="entry name" value="Fact-SPT16_PH"/>
</dbReference>
<evidence type="ECO:0000256" key="4">
    <source>
        <dbReference type="ARBA" id="ARBA00022763"/>
    </source>
</evidence>
<dbReference type="InterPro" id="IPR029149">
    <property type="entry name" value="Creatin/AminoP/Spt16_N"/>
</dbReference>
<evidence type="ECO:0000256" key="7">
    <source>
        <dbReference type="ARBA" id="ARBA00023163"/>
    </source>
</evidence>
<evidence type="ECO:0000256" key="10">
    <source>
        <dbReference type="RuleBase" id="RU367052"/>
    </source>
</evidence>
<gene>
    <name evidence="16" type="primary">SPT16</name>
    <name evidence="16" type="ORF">IMSHALPRED_006122</name>
</gene>
<dbReference type="Gene3D" id="2.30.29.210">
    <property type="entry name" value="FACT complex subunit Spt16p/Cdc68p"/>
    <property type="match status" value="1"/>
</dbReference>
<evidence type="ECO:0000256" key="3">
    <source>
        <dbReference type="ARBA" id="ARBA00022705"/>
    </source>
</evidence>
<proteinExistence type="inferred from homology"/>
<comment type="function">
    <text evidence="10">Component of the FACT complex, a general chromatin factor that acts to reorganize nucleosomes. The FACT complex is involved in multiple processes that require DNA as a template such as mRNA elongation, DNA replication and DNA repair. During transcription elongation the FACT complex acts as a histone chaperone that both destabilizes and restores nucleosomal structure. It facilitates the passage of RNA polymerase II and transcription by promoting the dissociation of one histone H2A-H2B dimer from the nucleosome, then subsequently promotes the reestablishment of the nucleosome following the passage of RNA polymerase II.</text>
</comment>
<evidence type="ECO:0000256" key="5">
    <source>
        <dbReference type="ARBA" id="ARBA00023015"/>
    </source>
</evidence>
<dbReference type="InterPro" id="IPR029148">
    <property type="entry name" value="FACT-SPT16_Nlobe"/>
</dbReference>
<keyword evidence="7 10" id="KW-0804">Transcription</keyword>
<dbReference type="InterPro" id="IPR036005">
    <property type="entry name" value="Creatinase/aminopeptidase-like"/>
</dbReference>
<dbReference type="GO" id="GO:0006368">
    <property type="term" value="P:transcription elongation by RNA polymerase II"/>
    <property type="evidence" value="ECO:0007669"/>
    <property type="project" value="TreeGrafter"/>
</dbReference>
<dbReference type="FunFam" id="3.40.350.10:FF:000006">
    <property type="entry name" value="FACT complex subunit SPT16"/>
    <property type="match status" value="1"/>
</dbReference>
<dbReference type="SMART" id="SM01285">
    <property type="entry name" value="FACT-Spt16_Nlob"/>
    <property type="match status" value="1"/>
</dbReference>
<evidence type="ECO:0000256" key="6">
    <source>
        <dbReference type="ARBA" id="ARBA00023054"/>
    </source>
</evidence>
<dbReference type="EMBL" id="CAJPDT010000035">
    <property type="protein sequence ID" value="CAF9924145.1"/>
    <property type="molecule type" value="Genomic_DNA"/>
</dbReference>
<dbReference type="FunFam" id="2.30.29.210:FF:000001">
    <property type="entry name" value="FACT complex subunit spt16"/>
    <property type="match status" value="1"/>
</dbReference>
<feature type="region of interest" description="Disordered" evidence="12">
    <location>
        <begin position="950"/>
        <end position="1032"/>
    </location>
</feature>
<evidence type="ECO:0000259" key="14">
    <source>
        <dbReference type="SMART" id="SM01286"/>
    </source>
</evidence>
<evidence type="ECO:0000256" key="12">
    <source>
        <dbReference type="SAM" id="MobiDB-lite"/>
    </source>
</evidence>
<dbReference type="Pfam" id="PF24824">
    <property type="entry name" value="PH_SPT16"/>
    <property type="match status" value="1"/>
</dbReference>
<dbReference type="SUPFAM" id="SSF55920">
    <property type="entry name" value="Creatinase/aminopeptidase"/>
    <property type="match status" value="1"/>
</dbReference>
<dbReference type="Pfam" id="PF14826">
    <property type="entry name" value="FACT-Spt16_Nlob"/>
    <property type="match status" value="1"/>
</dbReference>
<keyword evidence="8 10" id="KW-0234">DNA repair</keyword>
<evidence type="ECO:0000313" key="17">
    <source>
        <dbReference type="Proteomes" id="UP000664534"/>
    </source>
</evidence>
<accession>A0A8H3IKE8</accession>
<feature type="domain" description="FACT complex subunit SPT16 N-terminal lobe" evidence="13">
    <location>
        <begin position="7"/>
        <end position="169"/>
    </location>
</feature>
<dbReference type="GO" id="GO:0035101">
    <property type="term" value="C:FACT complex"/>
    <property type="evidence" value="ECO:0007669"/>
    <property type="project" value="UniProtKB-UniRule"/>
</dbReference>
<dbReference type="GO" id="GO:0010468">
    <property type="term" value="P:regulation of gene expression"/>
    <property type="evidence" value="ECO:0007669"/>
    <property type="project" value="UniProtKB-ARBA"/>
</dbReference>
<comment type="similarity">
    <text evidence="1 10">Belongs to the peptidase M24 family. SPT16 subfamily.</text>
</comment>
<keyword evidence="4 10" id="KW-0227">DNA damage</keyword>
<dbReference type="InterPro" id="IPR011993">
    <property type="entry name" value="PH-like_dom_sf"/>
</dbReference>
<feature type="domain" description="FACT complex subunit SPT16 middle" evidence="14">
    <location>
        <begin position="556"/>
        <end position="706"/>
    </location>
</feature>
<evidence type="ECO:0000313" key="16">
    <source>
        <dbReference type="EMBL" id="CAF9924145.1"/>
    </source>
</evidence>
<sequence length="1032" mass="116508">MGDEVKIDRETFNNRLSHFVSIWKGDKRQSNDALFGGVGSIVVLLGRNEESQSFQKNNAMHFWLLGYEFPATLMVFTLESLYIVTTSKKAKHLEPLKGGKVPIEILVRGKDAEQNTKHFEKCLDVIKGAGKKVGILSKDASAGPFADEWKKAYGDISKDFEEVDISQALSGAAFAVKDENELKVAYVEQRNMRNASRACTGLLSEFFVEEMSGILDAEKKVTHKELSDKIDQKLDDQKFFRNLKTKLPSDFDNSQLDFMYGPVIQSGGNYDLKLSAASDTNNLHPGIIIAGLGLRYKSYSSMVARTFLVDPNSSQEANYKLLHSIQDTLIQEAREAVVIKDLYNKALNIIKTKKPELEKHFLKNIGGGIGIESRDSTLMINAKNTRQLKDGMTLNIAPGFTDVENPNPQDKKSKAYTLFVSDTIRVKGRSEGSANFTNAAALELGAVSFYFKDEEEEETPAQKSKAKKDPKIGAVASSNVVKTKLRADRAKQVDEGAEARRREHQKELAQKIQQNGLEQYSEAIGDANGVTQKKFKKFESYKRDNQFPSRVADLSIVVDVKSSTIVLPIMGRPVPFHINTIKNASKSDEGEFSYLRINFLSPGQGVGRKDDQPFEDATAHFVRSLTFRSTDSDRMQDIAQQITDLRKNAVRREQEKKELEDVVEQDKLSVVRNRKPVGLDNVFARPGLDGKRIAGELEIHNNGLRYHDHRGSQIDILFSNMKHLFFQPSTHELIVIIHIHLRDPIMIGKKKAKDVQFYREATDMAFDETGNRKRKHRYGDEEEFEQEQEERKRRAQLDKVFKNFAEKITAADSDSKGVDIPFRDLGFSGVPNRSNVLCQPTTDCLVQLTEPPFMVITLEEIEIVHLERVQFGLKNFDMVCIFKDFNRPPVHINTVPVESLEAVKDWLDSVNIPYSEGPLNLNWGTIMKTVIADPHQFFADGGWSFLTMESDNEDEEDEEEESAFEMSDSDLAADESESEDESEFDDDASADEGDASDDESGGEDWDELEKKAKKKDREGGLEDEDTERKKKR</sequence>
<dbReference type="CDD" id="cd01091">
    <property type="entry name" value="CDC68-like"/>
    <property type="match status" value="1"/>
</dbReference>
<dbReference type="InterPro" id="IPR013719">
    <property type="entry name" value="RTT106/SPT16-like_middle_dom"/>
</dbReference>
<keyword evidence="5 10" id="KW-0805">Transcription regulation</keyword>
<evidence type="ECO:0000259" key="13">
    <source>
        <dbReference type="SMART" id="SM01285"/>
    </source>
</evidence>
<feature type="coiled-coil region" evidence="11">
    <location>
        <begin position="635"/>
        <end position="662"/>
    </location>
</feature>
<feature type="compositionally biased region" description="Acidic residues" evidence="12">
    <location>
        <begin position="950"/>
        <end position="1007"/>
    </location>
</feature>
<evidence type="ECO:0000256" key="1">
    <source>
        <dbReference type="ARBA" id="ARBA00010779"/>
    </source>
</evidence>
<dbReference type="SMART" id="SM01287">
    <property type="entry name" value="Rtt106"/>
    <property type="match status" value="1"/>
</dbReference>
<dbReference type="InterPro" id="IPR013953">
    <property type="entry name" value="FACT_SPT16_M"/>
</dbReference>
<dbReference type="FunFam" id="2.30.29.30:FF:000017">
    <property type="entry name" value="FACT complex subunit SPT16"/>
    <property type="match status" value="1"/>
</dbReference>
<keyword evidence="3 10" id="KW-0235">DNA replication</keyword>
<comment type="subunit">
    <text evidence="10">Component of the FACT complex.</text>
</comment>
<dbReference type="Gene3D" id="3.90.230.10">
    <property type="entry name" value="Creatinase/methionine aminopeptidase superfamily"/>
    <property type="match status" value="1"/>
</dbReference>
<dbReference type="Pfam" id="PF08512">
    <property type="entry name" value="Rttp106-like_middle"/>
    <property type="match status" value="1"/>
</dbReference>
<evidence type="ECO:0000256" key="11">
    <source>
        <dbReference type="SAM" id="Coils"/>
    </source>
</evidence>
<dbReference type="Gene3D" id="2.30.29.30">
    <property type="entry name" value="Pleckstrin-homology domain (PH domain)/Phosphotyrosine-binding domain (PTB)"/>
    <property type="match status" value="1"/>
</dbReference>
<feature type="region of interest" description="Disordered" evidence="12">
    <location>
        <begin position="770"/>
        <end position="790"/>
    </location>
</feature>
<keyword evidence="6 11" id="KW-0175">Coiled coil</keyword>
<organism evidence="16 17">
    <name type="scientific">Imshaugia aleurites</name>
    <dbReference type="NCBI Taxonomy" id="172621"/>
    <lineage>
        <taxon>Eukaryota</taxon>
        <taxon>Fungi</taxon>
        <taxon>Dikarya</taxon>
        <taxon>Ascomycota</taxon>
        <taxon>Pezizomycotina</taxon>
        <taxon>Lecanoromycetes</taxon>
        <taxon>OSLEUM clade</taxon>
        <taxon>Lecanoromycetidae</taxon>
        <taxon>Lecanorales</taxon>
        <taxon>Lecanorineae</taxon>
        <taxon>Parmeliaceae</taxon>
        <taxon>Imshaugia</taxon>
    </lineage>
</organism>
<keyword evidence="2 10" id="KW-0158">Chromosome</keyword>
<keyword evidence="9 10" id="KW-0539">Nucleus</keyword>
<dbReference type="Gene3D" id="2.30.29.150">
    <property type="match status" value="1"/>
</dbReference>